<protein>
    <submittedName>
        <fullName evidence="2">Uncharacterized protein</fullName>
    </submittedName>
</protein>
<feature type="region of interest" description="Disordered" evidence="1">
    <location>
        <begin position="24"/>
        <end position="45"/>
    </location>
</feature>
<name>A0A4R5Q573_9PROT</name>
<dbReference type="EMBL" id="SMSJ01000160">
    <property type="protein sequence ID" value="TDH58060.1"/>
    <property type="molecule type" value="Genomic_DNA"/>
</dbReference>
<reference evidence="2 3" key="1">
    <citation type="journal article" date="2016" name="J. Microbiol.">
        <title>Dankookia rubra gen. nov., sp. nov., an alphaproteobacterium isolated from sediment of a shallow stream.</title>
        <authorList>
            <person name="Kim W.H."/>
            <person name="Kim D.H."/>
            <person name="Kang K."/>
            <person name="Ahn T.Y."/>
        </authorList>
    </citation>
    <scope>NUCLEOTIDE SEQUENCE [LARGE SCALE GENOMIC DNA]</scope>
    <source>
        <strain evidence="2 3">JCM30602</strain>
    </source>
</reference>
<accession>A0A4R5Q573</accession>
<evidence type="ECO:0000313" key="2">
    <source>
        <dbReference type="EMBL" id="TDH58060.1"/>
    </source>
</evidence>
<evidence type="ECO:0000256" key="1">
    <source>
        <dbReference type="SAM" id="MobiDB-lite"/>
    </source>
</evidence>
<sequence length="73" mass="8407">MRNPTRQPPFSTYWDRVNEALRTAGEPTAQRVEAETPYETGQPAEDAASVIIDQRRHHAAEEDRADQVYWEGH</sequence>
<dbReference type="Proteomes" id="UP000295096">
    <property type="component" value="Unassembled WGS sequence"/>
</dbReference>
<dbReference type="RefSeq" id="WP_133293093.1">
    <property type="nucleotide sequence ID" value="NZ_SMSJ01000160.1"/>
</dbReference>
<proteinExistence type="predicted"/>
<organism evidence="2 3">
    <name type="scientific">Dankookia rubra</name>
    <dbReference type="NCBI Taxonomy" id="1442381"/>
    <lineage>
        <taxon>Bacteria</taxon>
        <taxon>Pseudomonadati</taxon>
        <taxon>Pseudomonadota</taxon>
        <taxon>Alphaproteobacteria</taxon>
        <taxon>Acetobacterales</taxon>
        <taxon>Roseomonadaceae</taxon>
        <taxon>Dankookia</taxon>
    </lineage>
</organism>
<gene>
    <name evidence="2" type="ORF">E2C06_34590</name>
</gene>
<dbReference type="AlphaFoldDB" id="A0A4R5Q573"/>
<comment type="caution">
    <text evidence="2">The sequence shown here is derived from an EMBL/GenBank/DDBJ whole genome shotgun (WGS) entry which is preliminary data.</text>
</comment>
<keyword evidence="3" id="KW-1185">Reference proteome</keyword>
<evidence type="ECO:0000313" key="3">
    <source>
        <dbReference type="Proteomes" id="UP000295096"/>
    </source>
</evidence>